<dbReference type="GO" id="GO:0004252">
    <property type="term" value="F:serine-type endopeptidase activity"/>
    <property type="evidence" value="ECO:0007669"/>
    <property type="project" value="InterPro"/>
</dbReference>
<evidence type="ECO:0000259" key="9">
    <source>
        <dbReference type="PROSITE" id="PS50106"/>
    </source>
</evidence>
<protein>
    <submittedName>
        <fullName evidence="10">DegQ family serine endoprotease</fullName>
    </submittedName>
</protein>
<evidence type="ECO:0000256" key="8">
    <source>
        <dbReference type="SAM" id="SignalP"/>
    </source>
</evidence>
<dbReference type="InterPro" id="IPR001940">
    <property type="entry name" value="Peptidase_S1C"/>
</dbReference>
<dbReference type="InterPro" id="IPR036034">
    <property type="entry name" value="PDZ_sf"/>
</dbReference>
<evidence type="ECO:0000256" key="5">
    <source>
        <dbReference type="ARBA" id="ARBA00022825"/>
    </source>
</evidence>
<evidence type="ECO:0000256" key="3">
    <source>
        <dbReference type="ARBA" id="ARBA00022737"/>
    </source>
</evidence>
<dbReference type="RefSeq" id="WP_107345066.1">
    <property type="nucleotide sequence ID" value="NZ_CP019966.1"/>
</dbReference>
<dbReference type="PRINTS" id="PR00834">
    <property type="entry name" value="PROTEASES2C"/>
</dbReference>
<evidence type="ECO:0000313" key="10">
    <source>
        <dbReference type="EMBL" id="UYO38254.1"/>
    </source>
</evidence>
<name>A0AAX3DUU8_RHOPL</name>
<organism evidence="10 11">
    <name type="scientific">Rhodopseudomonas palustris</name>
    <dbReference type="NCBI Taxonomy" id="1076"/>
    <lineage>
        <taxon>Bacteria</taxon>
        <taxon>Pseudomonadati</taxon>
        <taxon>Pseudomonadota</taxon>
        <taxon>Alphaproteobacteria</taxon>
        <taxon>Hyphomicrobiales</taxon>
        <taxon>Nitrobacteraceae</taxon>
        <taxon>Rhodopseudomonas</taxon>
    </lineage>
</organism>
<dbReference type="InterPro" id="IPR009003">
    <property type="entry name" value="Peptidase_S1_PA"/>
</dbReference>
<dbReference type="Proteomes" id="UP001163166">
    <property type="component" value="Chromosome"/>
</dbReference>
<dbReference type="Gene3D" id="2.40.10.120">
    <property type="match status" value="1"/>
</dbReference>
<dbReference type="PANTHER" id="PTHR43343">
    <property type="entry name" value="PEPTIDASE S12"/>
    <property type="match status" value="1"/>
</dbReference>
<proteinExistence type="predicted"/>
<dbReference type="Pfam" id="PF13180">
    <property type="entry name" value="PDZ_2"/>
    <property type="match status" value="2"/>
</dbReference>
<feature type="active site" description="Charge relay system" evidence="6">
    <location>
        <position position="104"/>
    </location>
</feature>
<feature type="binding site" evidence="7">
    <location>
        <begin position="208"/>
        <end position="210"/>
    </location>
    <ligand>
        <name>substrate</name>
    </ligand>
</feature>
<dbReference type="SMART" id="SM00228">
    <property type="entry name" value="PDZ"/>
    <property type="match status" value="2"/>
</dbReference>
<dbReference type="InterPro" id="IPR001478">
    <property type="entry name" value="PDZ"/>
</dbReference>
<evidence type="ECO:0000313" key="11">
    <source>
        <dbReference type="Proteomes" id="UP001163166"/>
    </source>
</evidence>
<feature type="domain" description="PDZ" evidence="9">
    <location>
        <begin position="248"/>
        <end position="346"/>
    </location>
</feature>
<keyword evidence="4" id="KW-0378">Hydrolase</keyword>
<keyword evidence="3" id="KW-0677">Repeat</keyword>
<dbReference type="PROSITE" id="PS50106">
    <property type="entry name" value="PDZ"/>
    <property type="match status" value="1"/>
</dbReference>
<gene>
    <name evidence="10" type="ORF">KQX62_16120</name>
</gene>
<dbReference type="AlphaFoldDB" id="A0AAX3DUU8"/>
<feature type="binding site" evidence="7">
    <location>
        <position position="134"/>
    </location>
    <ligand>
        <name>substrate</name>
    </ligand>
</feature>
<evidence type="ECO:0000256" key="1">
    <source>
        <dbReference type="ARBA" id="ARBA00022670"/>
    </source>
</evidence>
<feature type="active site" description="Charge relay system" evidence="6">
    <location>
        <position position="210"/>
    </location>
</feature>
<dbReference type="SUPFAM" id="SSF50494">
    <property type="entry name" value="Trypsin-like serine proteases"/>
    <property type="match status" value="1"/>
</dbReference>
<dbReference type="InterPro" id="IPR011782">
    <property type="entry name" value="Pept_S1C_Do"/>
</dbReference>
<keyword evidence="2 8" id="KW-0732">Signal</keyword>
<feature type="signal peptide" evidence="8">
    <location>
        <begin position="1"/>
        <end position="22"/>
    </location>
</feature>
<keyword evidence="1" id="KW-0645">Protease</keyword>
<evidence type="ECO:0000256" key="6">
    <source>
        <dbReference type="PIRSR" id="PIRSR611782-1"/>
    </source>
</evidence>
<accession>A0AAX3DUU8</accession>
<keyword evidence="5" id="KW-0720">Serine protease</keyword>
<dbReference type="Pfam" id="PF13365">
    <property type="entry name" value="Trypsin_2"/>
    <property type="match status" value="1"/>
</dbReference>
<sequence>MNPIRTFAVLCVSLALTTPLAAQDRRVPSSPAELKLSYAPIVQHVQPAVVNVYAAKVVQNRNPLLEDPIFRRFFGVPGQPEQIQRSLGSGVMVDASGLVVTNNHVIEGADQVKVALADKREFEAEIVLKDSRTDLAVLRLKDTKEKFATLDFANSDDLMVGDVVLAIGNPFGVGQTVTHGIVSALARTQVGITDYQFFIQTDAAINPGNSGGALVDVSGKLVGINTAIFSRSGGSQGIGFAIPANMVRVVVASAKSGGKAVKRPWLGARLQAVTPEIAETLGLKRPGGALVASVTKGSPAERAGLKLSDLIVSIDGFAIDDPNAFDYRFATRPLGGAAQLDVQRSGKAVKLSIPLETAPDSGRDELVITSRSPFQGAKIANISPAIADEMRLDPSVEGVVVTELPEDSTAANVGFQKGDIIVAVNNTRIAKTSDLERVAGQTARLWRIMLVRGGQQIQVTLGG</sequence>
<reference evidence="10" key="1">
    <citation type="journal article" date="2022" name="Biol. Control">
        <title>In silico genomic analysis of Rhodopseudomonas palustris strains revealed potential biocontrol agents and crop yield enhancers.</title>
        <authorList>
            <person name="Surachat K."/>
            <person name="Kantachote D."/>
            <person name="Deachamag P."/>
            <person name="Wonglapsuwan M."/>
        </authorList>
    </citation>
    <scope>NUCLEOTIDE SEQUENCE</scope>
    <source>
        <strain evidence="10">TLS06</strain>
    </source>
</reference>
<feature type="binding site" evidence="7">
    <location>
        <position position="104"/>
    </location>
    <ligand>
        <name>substrate</name>
    </ligand>
</feature>
<dbReference type="NCBIfam" id="TIGR02037">
    <property type="entry name" value="degP_htrA_DO"/>
    <property type="match status" value="1"/>
</dbReference>
<evidence type="ECO:0000256" key="4">
    <source>
        <dbReference type="ARBA" id="ARBA00022801"/>
    </source>
</evidence>
<feature type="chain" id="PRO_5043489140" evidence="8">
    <location>
        <begin position="23"/>
        <end position="463"/>
    </location>
</feature>
<dbReference type="EMBL" id="CP076676">
    <property type="protein sequence ID" value="UYO38254.1"/>
    <property type="molecule type" value="Genomic_DNA"/>
</dbReference>
<evidence type="ECO:0000256" key="7">
    <source>
        <dbReference type="PIRSR" id="PIRSR611782-2"/>
    </source>
</evidence>
<dbReference type="Gene3D" id="2.30.42.10">
    <property type="match status" value="2"/>
</dbReference>
<feature type="active site" description="Charge relay system" evidence="6">
    <location>
        <position position="134"/>
    </location>
</feature>
<dbReference type="InterPro" id="IPR051201">
    <property type="entry name" value="Chloro_Bact_Ser_Proteases"/>
</dbReference>
<dbReference type="SUPFAM" id="SSF50156">
    <property type="entry name" value="PDZ domain-like"/>
    <property type="match status" value="2"/>
</dbReference>
<evidence type="ECO:0000256" key="2">
    <source>
        <dbReference type="ARBA" id="ARBA00022729"/>
    </source>
</evidence>
<dbReference type="GO" id="GO:0006508">
    <property type="term" value="P:proteolysis"/>
    <property type="evidence" value="ECO:0007669"/>
    <property type="project" value="UniProtKB-KW"/>
</dbReference>
<dbReference type="PANTHER" id="PTHR43343:SF3">
    <property type="entry name" value="PROTEASE DO-LIKE 8, CHLOROPLASTIC"/>
    <property type="match status" value="1"/>
</dbReference>